<keyword evidence="2" id="KW-1185">Reference proteome</keyword>
<organism evidence="1 2">
    <name type="scientific">Dallia pectoralis</name>
    <name type="common">Alaska blackfish</name>
    <dbReference type="NCBI Taxonomy" id="75939"/>
    <lineage>
        <taxon>Eukaryota</taxon>
        <taxon>Metazoa</taxon>
        <taxon>Chordata</taxon>
        <taxon>Craniata</taxon>
        <taxon>Vertebrata</taxon>
        <taxon>Euteleostomi</taxon>
        <taxon>Actinopterygii</taxon>
        <taxon>Neopterygii</taxon>
        <taxon>Teleostei</taxon>
        <taxon>Protacanthopterygii</taxon>
        <taxon>Esociformes</taxon>
        <taxon>Umbridae</taxon>
        <taxon>Dallia</taxon>
    </lineage>
</organism>
<sequence>MFIAGCSARVYAGTLRRIPDVLSSTELHYLTDEYPFPQWAPGDGQAKGRRLSEPDQWKRQLEAATLEQVQRQSSSGMSHMGERRVWDW</sequence>
<evidence type="ECO:0000313" key="1">
    <source>
        <dbReference type="EMBL" id="KAJ7985856.1"/>
    </source>
</evidence>
<protein>
    <submittedName>
        <fullName evidence="1">Uncharacterized protein</fullName>
    </submittedName>
</protein>
<accession>A0ACC2F3C9</accession>
<reference evidence="1" key="1">
    <citation type="submission" date="2021-05" db="EMBL/GenBank/DDBJ databases">
        <authorList>
            <person name="Pan Q."/>
            <person name="Jouanno E."/>
            <person name="Zahm M."/>
            <person name="Klopp C."/>
            <person name="Cabau C."/>
            <person name="Louis A."/>
            <person name="Berthelot C."/>
            <person name="Parey E."/>
            <person name="Roest Crollius H."/>
            <person name="Montfort J."/>
            <person name="Robinson-Rechavi M."/>
            <person name="Bouchez O."/>
            <person name="Lampietro C."/>
            <person name="Lopez Roques C."/>
            <person name="Donnadieu C."/>
            <person name="Postlethwait J."/>
            <person name="Bobe J."/>
            <person name="Dillon D."/>
            <person name="Chandos A."/>
            <person name="von Hippel F."/>
            <person name="Guiguen Y."/>
        </authorList>
    </citation>
    <scope>NUCLEOTIDE SEQUENCE</scope>
    <source>
        <strain evidence="1">YG-Jan2019</strain>
    </source>
</reference>
<evidence type="ECO:0000313" key="2">
    <source>
        <dbReference type="Proteomes" id="UP001157502"/>
    </source>
</evidence>
<dbReference type="EMBL" id="CM055762">
    <property type="protein sequence ID" value="KAJ7985856.1"/>
    <property type="molecule type" value="Genomic_DNA"/>
</dbReference>
<comment type="caution">
    <text evidence="1">The sequence shown here is derived from an EMBL/GenBank/DDBJ whole genome shotgun (WGS) entry which is preliminary data.</text>
</comment>
<proteinExistence type="predicted"/>
<gene>
    <name evidence="1" type="ORF">DPEC_G00344810</name>
</gene>
<dbReference type="Proteomes" id="UP001157502">
    <property type="component" value="Chromosome 35"/>
</dbReference>
<name>A0ACC2F3C9_DALPE</name>